<evidence type="ECO:0000256" key="1">
    <source>
        <dbReference type="ARBA" id="ARBA00022744"/>
    </source>
</evidence>
<dbReference type="InterPro" id="IPR002957">
    <property type="entry name" value="Keratin_I"/>
</dbReference>
<dbReference type="PANTHER" id="PTHR23239:SF180">
    <property type="entry name" value="KERATIN, TYPE I CYTOSKELETAL 17"/>
    <property type="match status" value="1"/>
</dbReference>
<evidence type="ECO:0000313" key="6">
    <source>
        <dbReference type="Ensembl" id="ENSNBRP00000000136.1"/>
    </source>
</evidence>
<dbReference type="Proteomes" id="UP000261580">
    <property type="component" value="Unassembled WGS sequence"/>
</dbReference>
<keyword evidence="2" id="KW-0403">Intermediate filament</keyword>
<reference evidence="6" key="1">
    <citation type="submission" date="2025-05" db="UniProtKB">
        <authorList>
            <consortium name="Ensembl"/>
        </authorList>
    </citation>
    <scope>IDENTIFICATION</scope>
</reference>
<feature type="coiled-coil region" evidence="4">
    <location>
        <begin position="77"/>
        <end position="111"/>
    </location>
</feature>
<evidence type="ECO:0000256" key="4">
    <source>
        <dbReference type="SAM" id="Coils"/>
    </source>
</evidence>
<evidence type="ECO:0000256" key="2">
    <source>
        <dbReference type="ARBA" id="ARBA00022754"/>
    </source>
</evidence>
<organism evidence="6 8">
    <name type="scientific">Neolamprologus brichardi</name>
    <name type="common">Fairy cichlid</name>
    <name type="synonym">Lamprologus brichardi</name>
    <dbReference type="NCBI Taxonomy" id="32507"/>
    <lineage>
        <taxon>Eukaryota</taxon>
        <taxon>Metazoa</taxon>
        <taxon>Chordata</taxon>
        <taxon>Craniata</taxon>
        <taxon>Vertebrata</taxon>
        <taxon>Euteleostomi</taxon>
        <taxon>Actinopterygii</taxon>
        <taxon>Neopterygii</taxon>
        <taxon>Teleostei</taxon>
        <taxon>Neoteleostei</taxon>
        <taxon>Acanthomorphata</taxon>
        <taxon>Ovalentaria</taxon>
        <taxon>Cichlomorphae</taxon>
        <taxon>Cichliformes</taxon>
        <taxon>Cichlidae</taxon>
        <taxon>African cichlids</taxon>
        <taxon>Pseudocrenilabrinae</taxon>
        <taxon>Lamprologini</taxon>
        <taxon>Neolamprologus</taxon>
    </lineage>
</organism>
<dbReference type="Pfam" id="PF00038">
    <property type="entry name" value="Filament"/>
    <property type="match status" value="1"/>
</dbReference>
<feature type="domain" description="IF rod" evidence="5">
    <location>
        <begin position="73"/>
        <end position="382"/>
    </location>
</feature>
<name>A0A3Q4FX50_NEOBR</name>
<evidence type="ECO:0000256" key="3">
    <source>
        <dbReference type="ARBA" id="ARBA00023054"/>
    </source>
</evidence>
<accession>A0A3Q4FX50</accession>
<dbReference type="SMART" id="SM01391">
    <property type="entry name" value="Filament"/>
    <property type="match status" value="1"/>
</dbReference>
<protein>
    <submittedName>
        <fullName evidence="7">Keratin 98</fullName>
    </submittedName>
    <submittedName>
        <fullName evidence="6">Keratin, type I cytoskeletal 13-like</fullName>
    </submittedName>
</protein>
<dbReference type="PRINTS" id="PR01248">
    <property type="entry name" value="TYPE1KERATIN"/>
</dbReference>
<keyword evidence="1" id="KW-0416">Keratin</keyword>
<dbReference type="FunFam" id="1.20.5.170:FF:000002">
    <property type="entry name" value="Type I keratin KA11"/>
    <property type="match status" value="1"/>
</dbReference>
<dbReference type="GO" id="GO:0005882">
    <property type="term" value="C:intermediate filament"/>
    <property type="evidence" value="ECO:0007669"/>
    <property type="project" value="UniProtKB-KW"/>
</dbReference>
<dbReference type="GO" id="GO:0005198">
    <property type="term" value="F:structural molecule activity"/>
    <property type="evidence" value="ECO:0007669"/>
    <property type="project" value="InterPro"/>
</dbReference>
<dbReference type="Gene3D" id="1.20.5.1160">
    <property type="entry name" value="Vasodilator-stimulated phosphoprotein"/>
    <property type="match status" value="1"/>
</dbReference>
<dbReference type="AlphaFoldDB" id="A0A3Q4FX50"/>
<dbReference type="Bgee" id="ENSNBRG00000000125">
    <property type="expression patterns" value="Expressed in zone of skin and 1 other cell type or tissue"/>
</dbReference>
<dbReference type="InterPro" id="IPR039008">
    <property type="entry name" value="IF_rod_dom"/>
</dbReference>
<evidence type="ECO:0000259" key="5">
    <source>
        <dbReference type="PROSITE" id="PS51842"/>
    </source>
</evidence>
<dbReference type="PANTHER" id="PTHR23239">
    <property type="entry name" value="INTERMEDIATE FILAMENT"/>
    <property type="match status" value="1"/>
</dbReference>
<feature type="coiled-coil region" evidence="4">
    <location>
        <begin position="280"/>
        <end position="381"/>
    </location>
</feature>
<evidence type="ECO:0000313" key="8">
    <source>
        <dbReference type="Proteomes" id="UP000261580"/>
    </source>
</evidence>
<dbReference type="Ensembl" id="ENSNBRT00000030876.1">
    <property type="protein sequence ID" value="ENSNBRP00000030108.1"/>
    <property type="gene ID" value="ENSNBRG00000022456.1"/>
</dbReference>
<keyword evidence="3 4" id="KW-0175">Coiled coil</keyword>
<dbReference type="Gene3D" id="1.20.5.170">
    <property type="match status" value="1"/>
</dbReference>
<evidence type="ECO:0000313" key="7">
    <source>
        <dbReference type="Ensembl" id="ENSNBRP00000030108.1"/>
    </source>
</evidence>
<feature type="coiled-coil region" evidence="4">
    <location>
        <begin position="182"/>
        <end position="209"/>
    </location>
</feature>
<proteinExistence type="predicted"/>
<dbReference type="GeneTree" id="ENSGT00950000182969"/>
<dbReference type="PROSITE" id="PS51842">
    <property type="entry name" value="IF_ROD_2"/>
    <property type="match status" value="1"/>
</dbReference>
<dbReference type="Ensembl" id="ENSNBRT00000000164.1">
    <property type="protein sequence ID" value="ENSNBRP00000000136.1"/>
    <property type="gene ID" value="ENSNBRG00000000125.1"/>
</dbReference>
<keyword evidence="8" id="KW-1185">Reference proteome</keyword>
<dbReference type="FunFam" id="1.20.5.1160:FF:000002">
    <property type="entry name" value="Type I keratin 10"/>
    <property type="match status" value="1"/>
</dbReference>
<dbReference type="Gene3D" id="1.20.5.500">
    <property type="entry name" value="Single helix bin"/>
    <property type="match status" value="1"/>
</dbReference>
<dbReference type="SUPFAM" id="SSF64593">
    <property type="entry name" value="Intermediate filament protein, coiled coil region"/>
    <property type="match status" value="2"/>
</dbReference>
<sequence>MRTQLQITSSYPTWFTSRPFNMSMKTRSFKQNTMSVYGGAGGRGVRISSSQMSCGTPSLNLADGLDLHVGANEKATMQNLNDRLASYLDKVHKLEKENEHLENLIREWYQSRNVVSRDYSGYFATIEDLKEKICIASMLNAKTILDTDNAKLAADDFKVKYESELAMRLAVEADIAGLRKLMHDLNLLRLDLENQYETLKEDVIILKKNHEEDVALLRTQMGGQVNVSVDASPSRDLNEAMAEIRQHYEGVIAKNSKELELWYQNKVRSEQEVQTQTEVLVTTRREITELRNTLQRLEIELQGHLTMKTSLERTLAETQGHYAMKLTNLQNMVKSLEEQLSQIHSSITDNKHKYDMLLDLKTKLEMEIAEYRRLLDGEDDRYSFKKCLENLSCLFFLFFSLVVKKVITVVEKIVDGRMVQTNETVDNLGQFKDE</sequence>